<gene>
    <name evidence="2" type="ORF">DFH05DRAFT_855625</name>
</gene>
<keyword evidence="3" id="KW-1185">Reference proteome</keyword>
<organism evidence="2 3">
    <name type="scientific">Lentinula detonsa</name>
    <dbReference type="NCBI Taxonomy" id="2804962"/>
    <lineage>
        <taxon>Eukaryota</taxon>
        <taxon>Fungi</taxon>
        <taxon>Dikarya</taxon>
        <taxon>Basidiomycota</taxon>
        <taxon>Agaricomycotina</taxon>
        <taxon>Agaricomycetes</taxon>
        <taxon>Agaricomycetidae</taxon>
        <taxon>Agaricales</taxon>
        <taxon>Marasmiineae</taxon>
        <taxon>Omphalotaceae</taxon>
        <taxon>Lentinula</taxon>
    </lineage>
</organism>
<accession>A0A9W8P694</accession>
<evidence type="ECO:0000313" key="3">
    <source>
        <dbReference type="Proteomes" id="UP001142393"/>
    </source>
</evidence>
<protein>
    <submittedName>
        <fullName evidence="2">Uncharacterized protein</fullName>
    </submittedName>
</protein>
<evidence type="ECO:0000313" key="2">
    <source>
        <dbReference type="EMBL" id="KAJ3747826.1"/>
    </source>
</evidence>
<dbReference type="EMBL" id="JANVFU010000003">
    <property type="protein sequence ID" value="KAJ3747826.1"/>
    <property type="molecule type" value="Genomic_DNA"/>
</dbReference>
<comment type="caution">
    <text evidence="2">The sequence shown here is derived from an EMBL/GenBank/DDBJ whole genome shotgun (WGS) entry which is preliminary data.</text>
</comment>
<sequence>MFKSIALFALLNAALVSSIALTPGAPAVALNGLSSDAADAILILTTCIGVNLQNCLPWKATTLPAGCGSLVAYGQGGSVQSAATPSGIACTLYNGQSCNGLSQLINGTVNDLSTVGFSRLANSFNCRSN</sequence>
<dbReference type="AlphaFoldDB" id="A0A9W8P694"/>
<reference evidence="2 3" key="1">
    <citation type="journal article" date="2023" name="Proc. Natl. Acad. Sci. U.S.A.">
        <title>A global phylogenomic analysis of the shiitake genus Lentinula.</title>
        <authorList>
            <person name="Sierra-Patev S."/>
            <person name="Min B."/>
            <person name="Naranjo-Ortiz M."/>
            <person name="Looney B."/>
            <person name="Konkel Z."/>
            <person name="Slot J.C."/>
            <person name="Sakamoto Y."/>
            <person name="Steenwyk J.L."/>
            <person name="Rokas A."/>
            <person name="Carro J."/>
            <person name="Camarero S."/>
            <person name="Ferreira P."/>
            <person name="Molpeceres G."/>
            <person name="Ruiz-Duenas F.J."/>
            <person name="Serrano A."/>
            <person name="Henrissat B."/>
            <person name="Drula E."/>
            <person name="Hughes K.W."/>
            <person name="Mata J.L."/>
            <person name="Ishikawa N.K."/>
            <person name="Vargas-Isla R."/>
            <person name="Ushijima S."/>
            <person name="Smith C.A."/>
            <person name="Donoghue J."/>
            <person name="Ahrendt S."/>
            <person name="Andreopoulos W."/>
            <person name="He G."/>
            <person name="LaButti K."/>
            <person name="Lipzen A."/>
            <person name="Ng V."/>
            <person name="Riley R."/>
            <person name="Sandor L."/>
            <person name="Barry K."/>
            <person name="Martinez A.T."/>
            <person name="Xiao Y."/>
            <person name="Gibbons J.G."/>
            <person name="Terashima K."/>
            <person name="Grigoriev I.V."/>
            <person name="Hibbett D."/>
        </authorList>
    </citation>
    <scope>NUCLEOTIDE SEQUENCE [LARGE SCALE GENOMIC DNA]</scope>
    <source>
        <strain evidence="2 3">TFB7810</strain>
    </source>
</reference>
<dbReference type="Proteomes" id="UP001142393">
    <property type="component" value="Unassembled WGS sequence"/>
</dbReference>
<keyword evidence="1" id="KW-0732">Signal</keyword>
<evidence type="ECO:0000256" key="1">
    <source>
        <dbReference type="SAM" id="SignalP"/>
    </source>
</evidence>
<feature type="signal peptide" evidence="1">
    <location>
        <begin position="1"/>
        <end position="20"/>
    </location>
</feature>
<feature type="chain" id="PRO_5040957406" evidence="1">
    <location>
        <begin position="21"/>
        <end position="129"/>
    </location>
</feature>
<proteinExistence type="predicted"/>
<name>A0A9W8P694_9AGAR</name>